<feature type="compositionally biased region" description="Basic and acidic residues" evidence="1">
    <location>
        <begin position="80"/>
        <end position="90"/>
    </location>
</feature>
<protein>
    <submittedName>
        <fullName evidence="2">Uncharacterized protein</fullName>
    </submittedName>
</protein>
<dbReference type="OrthoDB" id="5422861at2759"/>
<proteinExistence type="predicted"/>
<feature type="compositionally biased region" description="Basic and acidic residues" evidence="1">
    <location>
        <begin position="230"/>
        <end position="266"/>
    </location>
</feature>
<feature type="compositionally biased region" description="Low complexity" evidence="1">
    <location>
        <begin position="99"/>
        <end position="109"/>
    </location>
</feature>
<organism evidence="2 3">
    <name type="scientific">Glutinoglossum americanum</name>
    <dbReference type="NCBI Taxonomy" id="1670608"/>
    <lineage>
        <taxon>Eukaryota</taxon>
        <taxon>Fungi</taxon>
        <taxon>Dikarya</taxon>
        <taxon>Ascomycota</taxon>
        <taxon>Pezizomycotina</taxon>
        <taxon>Geoglossomycetes</taxon>
        <taxon>Geoglossales</taxon>
        <taxon>Geoglossaceae</taxon>
        <taxon>Glutinoglossum</taxon>
    </lineage>
</organism>
<dbReference type="EMBL" id="JAGHQL010000177">
    <property type="protein sequence ID" value="KAH0536843.1"/>
    <property type="molecule type" value="Genomic_DNA"/>
</dbReference>
<feature type="compositionally biased region" description="Basic and acidic residues" evidence="1">
    <location>
        <begin position="175"/>
        <end position="184"/>
    </location>
</feature>
<feature type="compositionally biased region" description="Low complexity" evidence="1">
    <location>
        <begin position="117"/>
        <end position="128"/>
    </location>
</feature>
<keyword evidence="3" id="KW-1185">Reference proteome</keyword>
<feature type="region of interest" description="Disordered" evidence="1">
    <location>
        <begin position="74"/>
        <end position="285"/>
    </location>
</feature>
<feature type="compositionally biased region" description="Basic residues" evidence="1">
    <location>
        <begin position="185"/>
        <end position="196"/>
    </location>
</feature>
<evidence type="ECO:0000256" key="1">
    <source>
        <dbReference type="SAM" id="MobiDB-lite"/>
    </source>
</evidence>
<evidence type="ECO:0000313" key="3">
    <source>
        <dbReference type="Proteomes" id="UP000698800"/>
    </source>
</evidence>
<dbReference type="AlphaFoldDB" id="A0A9P8HYK6"/>
<sequence>MTRRPDGLTEDHTKPTTQIFEAHISVIEGHLRMLEMVQQHTVPRTENWDAITPMVERAREMVRHSKDAAAIIGEGWGDTVDGRNGKEHGSAQEARTNTSSAPLAPSSISSKKRTLDSRSPASATAPASGKRVKKPLPTSSQQQQPPSYSNTTTATPPEISKGKVSIEYEDITAEVDARLREKEERRRRKATERKRRRESDGEGTSGVVGVANGNGVGGVGEKPRRKKARKEGGGDDGGAREKKGGGGMGEEKGKEKDAGNGRKIGDTMEADEDVTEARTKRRKRD</sequence>
<comment type="caution">
    <text evidence="2">The sequence shown here is derived from an EMBL/GenBank/DDBJ whole genome shotgun (WGS) entry which is preliminary data.</text>
</comment>
<feature type="compositionally biased region" description="Low complexity" evidence="1">
    <location>
        <begin position="135"/>
        <end position="153"/>
    </location>
</feature>
<dbReference type="Proteomes" id="UP000698800">
    <property type="component" value="Unassembled WGS sequence"/>
</dbReference>
<reference evidence="2" key="1">
    <citation type="submission" date="2021-03" db="EMBL/GenBank/DDBJ databases">
        <title>Comparative genomics and phylogenomic investigation of the class Geoglossomycetes provide insights into ecological specialization and systematics.</title>
        <authorList>
            <person name="Melie T."/>
            <person name="Pirro S."/>
            <person name="Miller A.N."/>
            <person name="Quandt A."/>
        </authorList>
    </citation>
    <scope>NUCLEOTIDE SEQUENCE</scope>
    <source>
        <strain evidence="2">GBOQ0MN5Z8</strain>
    </source>
</reference>
<name>A0A9P8HYK6_9PEZI</name>
<evidence type="ECO:0000313" key="2">
    <source>
        <dbReference type="EMBL" id="KAH0536843.1"/>
    </source>
</evidence>
<gene>
    <name evidence="2" type="ORF">FGG08_006305</name>
</gene>
<accession>A0A9P8HYK6</accession>